<feature type="transmembrane region" description="Helical" evidence="1">
    <location>
        <begin position="283"/>
        <end position="303"/>
    </location>
</feature>
<feature type="transmembrane region" description="Helical" evidence="1">
    <location>
        <begin position="50"/>
        <end position="72"/>
    </location>
</feature>
<feature type="transmembrane region" description="Helical" evidence="1">
    <location>
        <begin position="244"/>
        <end position="263"/>
    </location>
</feature>
<evidence type="ECO:0000313" key="2">
    <source>
        <dbReference type="EMBL" id="MFD2934991.1"/>
    </source>
</evidence>
<keyword evidence="1" id="KW-1133">Transmembrane helix</keyword>
<gene>
    <name evidence="2" type="primary">opgC</name>
    <name evidence="2" type="ORF">ACFS25_14440</name>
</gene>
<organism evidence="2 3">
    <name type="scientific">Spirosoma flavum</name>
    <dbReference type="NCBI Taxonomy" id="2048557"/>
    <lineage>
        <taxon>Bacteria</taxon>
        <taxon>Pseudomonadati</taxon>
        <taxon>Bacteroidota</taxon>
        <taxon>Cytophagia</taxon>
        <taxon>Cytophagales</taxon>
        <taxon>Cytophagaceae</taxon>
        <taxon>Spirosoma</taxon>
    </lineage>
</organism>
<feature type="transmembrane region" description="Helical" evidence="1">
    <location>
        <begin position="214"/>
        <end position="232"/>
    </location>
</feature>
<dbReference type="Pfam" id="PF10129">
    <property type="entry name" value="OpgC_C"/>
    <property type="match status" value="1"/>
</dbReference>
<protein>
    <submittedName>
        <fullName evidence="2">OpgC domain-containing protein</fullName>
    </submittedName>
</protein>
<feature type="transmembrane region" description="Helical" evidence="1">
    <location>
        <begin position="176"/>
        <end position="194"/>
    </location>
</feature>
<feature type="transmembrane region" description="Helical" evidence="1">
    <location>
        <begin position="356"/>
        <end position="379"/>
    </location>
</feature>
<proteinExistence type="predicted"/>
<dbReference type="InterPro" id="IPR014550">
    <property type="entry name" value="UCP028704_OpgC"/>
</dbReference>
<dbReference type="PIRSF" id="PIRSF028704">
    <property type="entry name" value="UPC028704"/>
    <property type="match status" value="1"/>
</dbReference>
<feature type="transmembrane region" description="Helical" evidence="1">
    <location>
        <begin position="93"/>
        <end position="113"/>
    </location>
</feature>
<comment type="caution">
    <text evidence="2">The sequence shown here is derived from an EMBL/GenBank/DDBJ whole genome shotgun (WGS) entry which is preliminary data.</text>
</comment>
<dbReference type="PANTHER" id="PTHR38592:SF3">
    <property type="entry name" value="BLL4819 PROTEIN"/>
    <property type="match status" value="1"/>
</dbReference>
<dbReference type="RefSeq" id="WP_381502057.1">
    <property type="nucleotide sequence ID" value="NZ_JBHUOM010000008.1"/>
</dbReference>
<feature type="transmembrane region" description="Helical" evidence="1">
    <location>
        <begin position="150"/>
        <end position="169"/>
    </location>
</feature>
<keyword evidence="1" id="KW-0812">Transmembrane</keyword>
<dbReference type="Proteomes" id="UP001597512">
    <property type="component" value="Unassembled WGS sequence"/>
</dbReference>
<sequence length="398" mass="46888">MKNQRKQFEPVVSQERNEQIDFFRGFLLVLMTINHFISGNNFLIRITREAIGWVEGAAGFVFLSGFTVGLIYTNKYLKKGEYYIRRTAFNRSWLIYKFHISAFILSLLAVLSLEVIKNHWGLYYSTMLEHPFVASILATGFLYQPKNLDILPMYALFLLPVPWIITYLHKNIKGHFLVLGISFLVYLIGTFQQIQLNYTWLSWGRWIDTGAFDILSWQFLFVMGLFLGYKSFKHELAFIFDRPPVLYSALILAGCLCILRNAISLHLIESTDFDIHFWADKKYLRPLRGINIAVIFILIRYLMVKFKDWFRYKPLIYLGKNSIEVFFFHLLLVLFLSPFNSCLNHLSSFHLFKQYYFFPLETLLTFAVVAALFLAPILWSKSSLYYQDVKSFFYKPVN</sequence>
<feature type="transmembrane region" description="Helical" evidence="1">
    <location>
        <begin position="21"/>
        <end position="38"/>
    </location>
</feature>
<feature type="transmembrane region" description="Helical" evidence="1">
    <location>
        <begin position="315"/>
        <end position="336"/>
    </location>
</feature>
<reference evidence="3" key="1">
    <citation type="journal article" date="2019" name="Int. J. Syst. Evol. Microbiol.">
        <title>The Global Catalogue of Microorganisms (GCM) 10K type strain sequencing project: providing services to taxonomists for standard genome sequencing and annotation.</title>
        <authorList>
            <consortium name="The Broad Institute Genomics Platform"/>
            <consortium name="The Broad Institute Genome Sequencing Center for Infectious Disease"/>
            <person name="Wu L."/>
            <person name="Ma J."/>
        </authorList>
    </citation>
    <scope>NUCLEOTIDE SEQUENCE [LARGE SCALE GENOMIC DNA]</scope>
    <source>
        <strain evidence="3">KCTC 52490</strain>
    </source>
</reference>
<keyword evidence="3" id="KW-1185">Reference proteome</keyword>
<evidence type="ECO:0000313" key="3">
    <source>
        <dbReference type="Proteomes" id="UP001597512"/>
    </source>
</evidence>
<name>A0ABW6AI59_9BACT</name>
<keyword evidence="1" id="KW-0472">Membrane</keyword>
<dbReference type="PANTHER" id="PTHR38592">
    <property type="entry name" value="BLL4819 PROTEIN"/>
    <property type="match status" value="1"/>
</dbReference>
<evidence type="ECO:0000256" key="1">
    <source>
        <dbReference type="SAM" id="Phobius"/>
    </source>
</evidence>
<accession>A0ABW6AI59</accession>
<dbReference type="EMBL" id="JBHUOM010000008">
    <property type="protein sequence ID" value="MFD2934991.1"/>
    <property type="molecule type" value="Genomic_DNA"/>
</dbReference>